<dbReference type="AlphaFoldDB" id="A0A497END4"/>
<dbReference type="InterPro" id="IPR038464">
    <property type="entry name" value="Ribosomal_eL38_sf"/>
</dbReference>
<evidence type="ECO:0000313" key="2">
    <source>
        <dbReference type="Proteomes" id="UP000278475"/>
    </source>
</evidence>
<dbReference type="Gene3D" id="3.30.720.90">
    <property type="match status" value="1"/>
</dbReference>
<evidence type="ECO:0000313" key="1">
    <source>
        <dbReference type="EMBL" id="RLE47975.1"/>
    </source>
</evidence>
<name>A0A497END4_9CREN</name>
<comment type="caution">
    <text evidence="1">The sequence shown here is derived from an EMBL/GenBank/DDBJ whole genome shotgun (WGS) entry which is preliminary data.</text>
</comment>
<accession>A0A497END4</accession>
<dbReference type="EMBL" id="QMQV01000096">
    <property type="protein sequence ID" value="RLE47975.1"/>
    <property type="molecule type" value="Genomic_DNA"/>
</dbReference>
<organism evidence="1 2">
    <name type="scientific">Thermoproteota archaeon</name>
    <dbReference type="NCBI Taxonomy" id="2056631"/>
    <lineage>
        <taxon>Archaea</taxon>
        <taxon>Thermoproteota</taxon>
    </lineage>
</organism>
<dbReference type="Proteomes" id="UP000278475">
    <property type="component" value="Unassembled WGS sequence"/>
</dbReference>
<proteinExistence type="predicted"/>
<gene>
    <name evidence="1" type="ORF">DRJ31_08055</name>
</gene>
<protein>
    <recommendedName>
        <fullName evidence="3">50S ribosomal protein L38e</fullName>
    </recommendedName>
</protein>
<reference evidence="1 2" key="1">
    <citation type="submission" date="2018-06" db="EMBL/GenBank/DDBJ databases">
        <title>Extensive metabolic versatility and redundancy in microbially diverse, dynamic hydrothermal sediments.</title>
        <authorList>
            <person name="Dombrowski N."/>
            <person name="Teske A."/>
            <person name="Baker B.J."/>
        </authorList>
    </citation>
    <scope>NUCLEOTIDE SEQUENCE [LARGE SCALE GENOMIC DNA]</scope>
    <source>
        <strain evidence="1">B66_G16</strain>
    </source>
</reference>
<evidence type="ECO:0008006" key="3">
    <source>
        <dbReference type="Google" id="ProtNLM"/>
    </source>
</evidence>
<sequence length="81" mass="9701">MVRNIKRLIIPILRCLILPKEVYSKDEFVSLIDKAIECRVKRLRDCVKIKLRTKKYLYTYKAKPSEAEELLKMVKCPIKEF</sequence>